<dbReference type="EMBL" id="CM044701">
    <property type="protein sequence ID" value="KAI5683536.1"/>
    <property type="molecule type" value="Genomic_DNA"/>
</dbReference>
<keyword evidence="2" id="KW-1185">Reference proteome</keyword>
<gene>
    <name evidence="1" type="ORF">M9H77_04764</name>
</gene>
<protein>
    <submittedName>
        <fullName evidence="1">Uncharacterized protein</fullName>
    </submittedName>
</protein>
<accession>A0ACC0CF52</accession>
<sequence length="179" mass="20431">MANDILQDPRIKTKGLKTSIGKFSMHDLVNDLAKSVSGQYFVWLEDHQQYNDSLIAMRHLSYLSSYNDVFQKFKPLHDSKMTSLSISDCENCRCLPAIGQLPSLKYITIDGLSKVLEMGEEFYGKGKPFPCLKEFTIRKMRELRKWHVPINGGGFSCLEVVKVDDCPKLVGEIPKQLLR</sequence>
<name>A0ACC0CF52_CATRO</name>
<dbReference type="Proteomes" id="UP001060085">
    <property type="component" value="Linkage Group LG01"/>
</dbReference>
<evidence type="ECO:0000313" key="2">
    <source>
        <dbReference type="Proteomes" id="UP001060085"/>
    </source>
</evidence>
<organism evidence="1 2">
    <name type="scientific">Catharanthus roseus</name>
    <name type="common">Madagascar periwinkle</name>
    <name type="synonym">Vinca rosea</name>
    <dbReference type="NCBI Taxonomy" id="4058"/>
    <lineage>
        <taxon>Eukaryota</taxon>
        <taxon>Viridiplantae</taxon>
        <taxon>Streptophyta</taxon>
        <taxon>Embryophyta</taxon>
        <taxon>Tracheophyta</taxon>
        <taxon>Spermatophyta</taxon>
        <taxon>Magnoliopsida</taxon>
        <taxon>eudicotyledons</taxon>
        <taxon>Gunneridae</taxon>
        <taxon>Pentapetalae</taxon>
        <taxon>asterids</taxon>
        <taxon>lamiids</taxon>
        <taxon>Gentianales</taxon>
        <taxon>Apocynaceae</taxon>
        <taxon>Rauvolfioideae</taxon>
        <taxon>Vinceae</taxon>
        <taxon>Catharanthinae</taxon>
        <taxon>Catharanthus</taxon>
    </lineage>
</organism>
<comment type="caution">
    <text evidence="1">The sequence shown here is derived from an EMBL/GenBank/DDBJ whole genome shotgun (WGS) entry which is preliminary data.</text>
</comment>
<proteinExistence type="predicted"/>
<reference evidence="2" key="1">
    <citation type="journal article" date="2023" name="Nat. Plants">
        <title>Single-cell RNA sequencing provides a high-resolution roadmap for understanding the multicellular compartmentation of specialized metabolism.</title>
        <authorList>
            <person name="Sun S."/>
            <person name="Shen X."/>
            <person name="Li Y."/>
            <person name="Li Y."/>
            <person name="Wang S."/>
            <person name="Li R."/>
            <person name="Zhang H."/>
            <person name="Shen G."/>
            <person name="Guo B."/>
            <person name="Wei J."/>
            <person name="Xu J."/>
            <person name="St-Pierre B."/>
            <person name="Chen S."/>
            <person name="Sun C."/>
        </authorList>
    </citation>
    <scope>NUCLEOTIDE SEQUENCE [LARGE SCALE GENOMIC DNA]</scope>
</reference>
<evidence type="ECO:0000313" key="1">
    <source>
        <dbReference type="EMBL" id="KAI5683536.1"/>
    </source>
</evidence>